<dbReference type="Pfam" id="PF11181">
    <property type="entry name" value="YflT"/>
    <property type="match status" value="1"/>
</dbReference>
<dbReference type="Proteomes" id="UP000322976">
    <property type="component" value="Unassembled WGS sequence"/>
</dbReference>
<name>A0A5D8QB23_9THEO</name>
<protein>
    <recommendedName>
        <fullName evidence="1">General stress protein 17M-like domain-containing protein</fullName>
    </recommendedName>
</protein>
<dbReference type="PANTHER" id="PTHR36109">
    <property type="entry name" value="MEMBRANE PROTEIN-RELATED"/>
    <property type="match status" value="1"/>
</dbReference>
<keyword evidence="3" id="KW-1185">Reference proteome</keyword>
<accession>A0A5D8QB23</accession>
<dbReference type="AlphaFoldDB" id="A0A5D8QB23"/>
<evidence type="ECO:0000259" key="1">
    <source>
        <dbReference type="Pfam" id="PF11181"/>
    </source>
</evidence>
<dbReference type="EMBL" id="VTPS01000015">
    <property type="protein sequence ID" value="TZE81334.1"/>
    <property type="molecule type" value="Genomic_DNA"/>
</dbReference>
<proteinExistence type="predicted"/>
<dbReference type="RefSeq" id="WP_149545795.1">
    <property type="nucleotide sequence ID" value="NZ_VTPS01000015.1"/>
</dbReference>
<evidence type="ECO:0000313" key="2">
    <source>
        <dbReference type="EMBL" id="TZE81334.1"/>
    </source>
</evidence>
<gene>
    <name evidence="2" type="ORF">FWJ32_09890</name>
</gene>
<dbReference type="InterPro" id="IPR025889">
    <property type="entry name" value="GSP17M-like_dom"/>
</dbReference>
<organism evidence="2 3">
    <name type="scientific">Calorimonas adulescens</name>
    <dbReference type="NCBI Taxonomy" id="2606906"/>
    <lineage>
        <taxon>Bacteria</taxon>
        <taxon>Bacillati</taxon>
        <taxon>Bacillota</taxon>
        <taxon>Clostridia</taxon>
        <taxon>Thermoanaerobacterales</taxon>
        <taxon>Thermoanaerobacteraceae</taxon>
        <taxon>Calorimonas</taxon>
    </lineage>
</organism>
<dbReference type="InterPro" id="IPR052948">
    <property type="entry name" value="Low_temp-induced_all0457"/>
</dbReference>
<sequence length="158" mass="16121">MADDKAKVIGSFSSRDMAEKAIRNMRAKGFTDNEMSVIAKDNENRGNTGAENNLNTGMTTGGVLGGVAGLAASAGALMIPGIGPIVAMGPLAATITGAVGGGIVGSLVDWGIPAEQARKYEEDIKAGGAVVSVESTRQKVDEAAKQLRAEGARNVYVK</sequence>
<dbReference type="PANTHER" id="PTHR36109:SF2">
    <property type="entry name" value="MEMBRANE PROTEIN"/>
    <property type="match status" value="1"/>
</dbReference>
<evidence type="ECO:0000313" key="3">
    <source>
        <dbReference type="Proteomes" id="UP000322976"/>
    </source>
</evidence>
<comment type="caution">
    <text evidence="2">The sequence shown here is derived from an EMBL/GenBank/DDBJ whole genome shotgun (WGS) entry which is preliminary data.</text>
</comment>
<feature type="domain" description="General stress protein 17M-like" evidence="1">
    <location>
        <begin position="8"/>
        <end position="71"/>
    </location>
</feature>
<reference evidence="2 3" key="1">
    <citation type="submission" date="2019-08" db="EMBL/GenBank/DDBJ databases">
        <title>Calorimonas adulescens gen. nov., sp. nov., an anaerobic thermophilic bacterium from Sakhalin hot spring.</title>
        <authorList>
            <person name="Khomyakova M.A."/>
            <person name="Merkel A.Y."/>
            <person name="Novikov A."/>
            <person name="Bonch-Osmolovskaya E.A."/>
            <person name="Slobodkin A.I."/>
        </authorList>
    </citation>
    <scope>NUCLEOTIDE SEQUENCE [LARGE SCALE GENOMIC DNA]</scope>
    <source>
        <strain evidence="2 3">A05MB</strain>
    </source>
</reference>